<dbReference type="Proteomes" id="UP000291088">
    <property type="component" value="Unassembled WGS sequence"/>
</dbReference>
<keyword evidence="7" id="KW-1185">Reference proteome</keyword>
<dbReference type="GO" id="GO:0004602">
    <property type="term" value="F:glutathione peroxidase activity"/>
    <property type="evidence" value="ECO:0007669"/>
    <property type="project" value="TreeGrafter"/>
</dbReference>
<dbReference type="PANTHER" id="PTHR10250:SF15">
    <property type="entry name" value="MICROSOMAL GLUTATHIONE S-TRANSFERASE-RELATED"/>
    <property type="match status" value="1"/>
</dbReference>
<keyword evidence="2 5" id="KW-0812">Transmembrane</keyword>
<evidence type="ECO:0000313" key="7">
    <source>
        <dbReference type="Proteomes" id="UP000291088"/>
    </source>
</evidence>
<dbReference type="OrthoDB" id="464934at2"/>
<evidence type="ECO:0000256" key="3">
    <source>
        <dbReference type="ARBA" id="ARBA00022989"/>
    </source>
</evidence>
<gene>
    <name evidence="6" type="ORF">EUU22_13280</name>
</gene>
<comment type="caution">
    <text evidence="6">The sequence shown here is derived from an EMBL/GenBank/DDBJ whole genome shotgun (WGS) entry which is preliminary data.</text>
</comment>
<reference evidence="6 7" key="1">
    <citation type="submission" date="2019-01" db="EMBL/GenBank/DDBJ databases">
        <authorList>
            <person name="Deng T."/>
        </authorList>
    </citation>
    <scope>NUCLEOTIDE SEQUENCE [LARGE SCALE GENOMIC DNA]</scope>
    <source>
        <strain evidence="6 7">F8825</strain>
    </source>
</reference>
<dbReference type="Gene3D" id="1.20.120.550">
    <property type="entry name" value="Membrane associated eicosanoid/glutathione metabolism-like domain"/>
    <property type="match status" value="1"/>
</dbReference>
<dbReference type="GO" id="GO:0006691">
    <property type="term" value="P:leukotriene metabolic process"/>
    <property type="evidence" value="ECO:0007669"/>
    <property type="project" value="UniProtKB-ARBA"/>
</dbReference>
<evidence type="ECO:0000256" key="5">
    <source>
        <dbReference type="SAM" id="Phobius"/>
    </source>
</evidence>
<dbReference type="SUPFAM" id="SSF161084">
    <property type="entry name" value="MAPEG domain-like"/>
    <property type="match status" value="1"/>
</dbReference>
<accession>A0A4V1RQD0</accession>
<evidence type="ECO:0000256" key="2">
    <source>
        <dbReference type="ARBA" id="ARBA00022692"/>
    </source>
</evidence>
<dbReference type="InterPro" id="IPR023352">
    <property type="entry name" value="MAPEG-like_dom_sf"/>
</dbReference>
<dbReference type="GO" id="GO:0016020">
    <property type="term" value="C:membrane"/>
    <property type="evidence" value="ECO:0007669"/>
    <property type="project" value="UniProtKB-SubCell"/>
</dbReference>
<dbReference type="InterPro" id="IPR001129">
    <property type="entry name" value="Membr-assoc_MAPEG"/>
</dbReference>
<protein>
    <submittedName>
        <fullName evidence="6">MAPEG family protein</fullName>
    </submittedName>
</protein>
<dbReference type="AlphaFoldDB" id="A0A4V1RQD0"/>
<dbReference type="InterPro" id="IPR050997">
    <property type="entry name" value="MAPEG"/>
</dbReference>
<evidence type="ECO:0000256" key="1">
    <source>
        <dbReference type="ARBA" id="ARBA00004141"/>
    </source>
</evidence>
<name>A0A4V1RQD0_9HYPH</name>
<dbReference type="PANTHER" id="PTHR10250">
    <property type="entry name" value="MICROSOMAL GLUTATHIONE S-TRANSFERASE"/>
    <property type="match status" value="1"/>
</dbReference>
<comment type="subcellular location">
    <subcellularLocation>
        <location evidence="1">Membrane</location>
        <topology evidence="1">Multi-pass membrane protein</topology>
    </subcellularLocation>
</comment>
<keyword evidence="4 5" id="KW-0472">Membrane</keyword>
<evidence type="ECO:0000313" key="6">
    <source>
        <dbReference type="EMBL" id="RYC12427.1"/>
    </source>
</evidence>
<sequence length="125" mass="13749">MRFTVLATFTALVAYAWFMIKVARARKQFGVEAPRVTGDEAFERIFRVQQNTVEQLVLFLPALWLFGAYVSDPVAGILGLCWTGARVLYATEYYADARRRGPGAALTILIALVLLVGGTVGALLH</sequence>
<organism evidence="6 7">
    <name type="scientific">Ciceribacter ferrooxidans</name>
    <dbReference type="NCBI Taxonomy" id="2509717"/>
    <lineage>
        <taxon>Bacteria</taxon>
        <taxon>Pseudomonadati</taxon>
        <taxon>Pseudomonadota</taxon>
        <taxon>Alphaproteobacteria</taxon>
        <taxon>Hyphomicrobiales</taxon>
        <taxon>Rhizobiaceae</taxon>
        <taxon>Ciceribacter</taxon>
    </lineage>
</organism>
<keyword evidence="3 5" id="KW-1133">Transmembrane helix</keyword>
<dbReference type="EMBL" id="SDVB01000238">
    <property type="protein sequence ID" value="RYC12427.1"/>
    <property type="molecule type" value="Genomic_DNA"/>
</dbReference>
<proteinExistence type="predicted"/>
<dbReference type="Pfam" id="PF01124">
    <property type="entry name" value="MAPEG"/>
    <property type="match status" value="1"/>
</dbReference>
<feature type="transmembrane region" description="Helical" evidence="5">
    <location>
        <begin position="56"/>
        <end position="82"/>
    </location>
</feature>
<dbReference type="GO" id="GO:0004364">
    <property type="term" value="F:glutathione transferase activity"/>
    <property type="evidence" value="ECO:0007669"/>
    <property type="project" value="TreeGrafter"/>
</dbReference>
<evidence type="ECO:0000256" key="4">
    <source>
        <dbReference type="ARBA" id="ARBA00023136"/>
    </source>
</evidence>
<feature type="transmembrane region" description="Helical" evidence="5">
    <location>
        <begin position="103"/>
        <end position="124"/>
    </location>
</feature>